<organism evidence="3 4">
    <name type="scientific">Lyophyllum shimeji</name>
    <name type="common">Hon-shimeji</name>
    <name type="synonym">Tricholoma shimeji</name>
    <dbReference type="NCBI Taxonomy" id="47721"/>
    <lineage>
        <taxon>Eukaryota</taxon>
        <taxon>Fungi</taxon>
        <taxon>Dikarya</taxon>
        <taxon>Basidiomycota</taxon>
        <taxon>Agaricomycotina</taxon>
        <taxon>Agaricomycetes</taxon>
        <taxon>Agaricomycetidae</taxon>
        <taxon>Agaricales</taxon>
        <taxon>Tricholomatineae</taxon>
        <taxon>Lyophyllaceae</taxon>
        <taxon>Lyophyllum</taxon>
    </lineage>
</organism>
<feature type="region of interest" description="Disordered" evidence="1">
    <location>
        <begin position="240"/>
        <end position="328"/>
    </location>
</feature>
<proteinExistence type="predicted"/>
<feature type="transmembrane region" description="Helical" evidence="2">
    <location>
        <begin position="157"/>
        <end position="174"/>
    </location>
</feature>
<keyword evidence="4" id="KW-1185">Reference proteome</keyword>
<evidence type="ECO:0000256" key="2">
    <source>
        <dbReference type="SAM" id="Phobius"/>
    </source>
</evidence>
<dbReference type="EMBL" id="BRPK01000013">
    <property type="protein sequence ID" value="GLB43112.1"/>
    <property type="molecule type" value="Genomic_DNA"/>
</dbReference>
<feature type="compositionally biased region" description="Polar residues" evidence="1">
    <location>
        <begin position="262"/>
        <end position="272"/>
    </location>
</feature>
<protein>
    <submittedName>
        <fullName evidence="3">Uncharacterized protein</fullName>
    </submittedName>
</protein>
<reference evidence="3" key="1">
    <citation type="submission" date="2022-07" db="EMBL/GenBank/DDBJ databases">
        <title>The genome of Lyophyllum shimeji provides insight into the initial evolution of ectomycorrhizal fungal genome.</title>
        <authorList>
            <person name="Kobayashi Y."/>
            <person name="Shibata T."/>
            <person name="Hirakawa H."/>
            <person name="Shigenobu S."/>
            <person name="Nishiyama T."/>
            <person name="Yamada A."/>
            <person name="Hasebe M."/>
            <person name="Kawaguchi M."/>
        </authorList>
    </citation>
    <scope>NUCLEOTIDE SEQUENCE</scope>
    <source>
        <strain evidence="3">AT787</strain>
    </source>
</reference>
<sequence length="328" mass="35055">MCSSSLWTTSYDNARCNSPIPLYLFGNQLGWKMRDDRLEFTVSRKYRGGIDPGSRARSLSILRMTITEFRIAPSHESRCASVLVYSCSCCTSSNSATPLCVSASCCVPMQPTMLGVFSRISEASCSCRACGLLVGFGLGQSCTLQNIRLKPVMSSSAMTFIKLASPALILFSSVTSSKAQEVGGTVAGSVTGGVIFALLCLFLLFLCLYPLGRRRMGYGYPGVTLGPMFWGPWFRPHGHEGPPPQEQWSGYGGPQFAGGTPVQPQRQYSQGYPGTPPPPPPYKADGPRLYSPPPGPPPFAGAYAPPPGPPPPAHTKGSHNGSRGESRS</sequence>
<evidence type="ECO:0000313" key="3">
    <source>
        <dbReference type="EMBL" id="GLB43112.1"/>
    </source>
</evidence>
<gene>
    <name evidence="3" type="ORF">LshimejAT787_1300130</name>
</gene>
<keyword evidence="2" id="KW-1133">Transmembrane helix</keyword>
<comment type="caution">
    <text evidence="3">The sequence shown here is derived from an EMBL/GenBank/DDBJ whole genome shotgun (WGS) entry which is preliminary data.</text>
</comment>
<accession>A0A9P3PXL8</accession>
<evidence type="ECO:0000313" key="4">
    <source>
        <dbReference type="Proteomes" id="UP001063166"/>
    </source>
</evidence>
<feature type="compositionally biased region" description="Pro residues" evidence="1">
    <location>
        <begin position="290"/>
        <end position="313"/>
    </location>
</feature>
<feature type="transmembrane region" description="Helical" evidence="2">
    <location>
        <begin position="186"/>
        <end position="209"/>
    </location>
</feature>
<keyword evidence="2" id="KW-0472">Membrane</keyword>
<dbReference type="Proteomes" id="UP001063166">
    <property type="component" value="Unassembled WGS sequence"/>
</dbReference>
<evidence type="ECO:0000256" key="1">
    <source>
        <dbReference type="SAM" id="MobiDB-lite"/>
    </source>
</evidence>
<keyword evidence="2" id="KW-0812">Transmembrane</keyword>
<dbReference type="AlphaFoldDB" id="A0A9P3PXL8"/>
<name>A0A9P3PXL8_LYOSH</name>